<gene>
    <name evidence="3" type="ORF">D4765_18500</name>
</gene>
<feature type="signal peptide" evidence="1">
    <location>
        <begin position="1"/>
        <end position="19"/>
    </location>
</feature>
<dbReference type="EMBL" id="QYRT01000071">
    <property type="protein sequence ID" value="TIH28265.1"/>
    <property type="molecule type" value="Genomic_DNA"/>
</dbReference>
<reference evidence="3 4" key="1">
    <citation type="journal article" date="2019" name="Microorganisms">
        <title>Systematic Affiliation and Genome Analysis of Subtercola vilae DB165(T) with Particular Emphasis on Cold Adaptation of an Isolate from a High-Altitude Cold Volcano Lake.</title>
        <authorList>
            <person name="Villalobos A.S."/>
            <person name="Wiese J."/>
            <person name="Imhoff J.F."/>
            <person name="Dorador C."/>
            <person name="Keller A."/>
            <person name="Hentschel U."/>
        </authorList>
    </citation>
    <scope>NUCLEOTIDE SEQUENCE [LARGE SCALE GENOMIC DNA]</scope>
    <source>
        <strain evidence="3 4">DB165</strain>
    </source>
</reference>
<dbReference type="SUPFAM" id="SSF56601">
    <property type="entry name" value="beta-lactamase/transpeptidase-like"/>
    <property type="match status" value="1"/>
</dbReference>
<comment type="caution">
    <text evidence="3">The sequence shown here is derived from an EMBL/GenBank/DDBJ whole genome shotgun (WGS) entry which is preliminary data.</text>
</comment>
<dbReference type="Pfam" id="PF00144">
    <property type="entry name" value="Beta-lactamase"/>
    <property type="match status" value="1"/>
</dbReference>
<dbReference type="InterPro" id="IPR001466">
    <property type="entry name" value="Beta-lactam-related"/>
</dbReference>
<dbReference type="Proteomes" id="UP000306192">
    <property type="component" value="Unassembled WGS sequence"/>
</dbReference>
<dbReference type="RefSeq" id="WP_136643781.1">
    <property type="nucleotide sequence ID" value="NZ_QYRT01000071.1"/>
</dbReference>
<dbReference type="GO" id="GO:0016787">
    <property type="term" value="F:hydrolase activity"/>
    <property type="evidence" value="ECO:0007669"/>
    <property type="project" value="UniProtKB-KW"/>
</dbReference>
<dbReference type="OrthoDB" id="3174977at2"/>
<accession>A0A4T2BAT7</accession>
<organism evidence="3 4">
    <name type="scientific">Subtercola vilae</name>
    <dbReference type="NCBI Taxonomy" id="2056433"/>
    <lineage>
        <taxon>Bacteria</taxon>
        <taxon>Bacillati</taxon>
        <taxon>Actinomycetota</taxon>
        <taxon>Actinomycetes</taxon>
        <taxon>Micrococcales</taxon>
        <taxon>Microbacteriaceae</taxon>
        <taxon>Subtercola</taxon>
    </lineage>
</organism>
<evidence type="ECO:0000259" key="2">
    <source>
        <dbReference type="Pfam" id="PF00144"/>
    </source>
</evidence>
<dbReference type="PANTHER" id="PTHR46825">
    <property type="entry name" value="D-ALANYL-D-ALANINE-CARBOXYPEPTIDASE/ENDOPEPTIDASE AMPH"/>
    <property type="match status" value="1"/>
</dbReference>
<evidence type="ECO:0000256" key="1">
    <source>
        <dbReference type="SAM" id="SignalP"/>
    </source>
</evidence>
<dbReference type="InterPro" id="IPR050491">
    <property type="entry name" value="AmpC-like"/>
</dbReference>
<feature type="chain" id="PRO_5020226087" evidence="1">
    <location>
        <begin position="20"/>
        <end position="416"/>
    </location>
</feature>
<dbReference type="PANTHER" id="PTHR46825:SF7">
    <property type="entry name" value="D-ALANYL-D-ALANINE CARBOXYPEPTIDASE"/>
    <property type="match status" value="1"/>
</dbReference>
<keyword evidence="4" id="KW-1185">Reference proteome</keyword>
<dbReference type="AlphaFoldDB" id="A0A4T2BAT7"/>
<evidence type="ECO:0000313" key="4">
    <source>
        <dbReference type="Proteomes" id="UP000306192"/>
    </source>
</evidence>
<name>A0A4T2BAT7_9MICO</name>
<evidence type="ECO:0000313" key="3">
    <source>
        <dbReference type="EMBL" id="TIH28265.1"/>
    </source>
</evidence>
<keyword evidence="3" id="KW-0378">Hydrolase</keyword>
<keyword evidence="1" id="KW-0732">Signal</keyword>
<proteinExistence type="predicted"/>
<feature type="domain" description="Beta-lactamase-related" evidence="2">
    <location>
        <begin position="61"/>
        <end position="373"/>
    </location>
</feature>
<protein>
    <submittedName>
        <fullName evidence="3">Class A beta-lactamase-related serine hydrolase</fullName>
    </submittedName>
</protein>
<sequence length="416" mass="42920">MAAVLLLAGCANSSSPTGAATSTPDATGAASTCVADPAAVVARTNALPTTPMPANLRATIDAAAQSGFASSSAPGAIVAVQSKDGLFLKAYGVADPATGVPMTTDMYQRVGSITKPFTATLILQLEAAGKLSLDDPISKYVPGVADGHNITLRMLGDMTSGLASYTLDPAWQKAFFAEPEKVWDPNELVSIGLALPPLFAPGTSFNYSNTNTVLLGKVIERVTGQSYQDVLQQKILTPLRLDHTIFPAGSADYPAPHAQGFTLQGNTATVEHPENTTAWNPSWGWSAGELISSAADLTTFVRAMGTGNGLLPAQQQLERLTSSPGAAGYGFGWGCSGGWVGHGGEVPGYNTSMFYDTISDTTVIIMVNSDIPNGGCSDSVTLEGNPSELPCAAPATRVFVSVSAALGHSFSPPPKH</sequence>
<dbReference type="InterPro" id="IPR012338">
    <property type="entry name" value="Beta-lactam/transpept-like"/>
</dbReference>
<dbReference type="Gene3D" id="3.40.710.10">
    <property type="entry name" value="DD-peptidase/beta-lactamase superfamily"/>
    <property type="match status" value="1"/>
</dbReference>